<dbReference type="Gene3D" id="3.40.50.12090">
    <property type="match status" value="1"/>
</dbReference>
<protein>
    <submittedName>
        <fullName evidence="1">Cell wall-binding repeat-containing protein</fullName>
    </submittedName>
</protein>
<gene>
    <name evidence="1" type="ORF">ACFPER_08130</name>
</gene>
<dbReference type="PANTHER" id="PTHR30032:SF8">
    <property type="entry name" value="GERMINATION-SPECIFIC N-ACETYLMURAMOYL-L-ALANINE AMIDASE"/>
    <property type="match status" value="1"/>
</dbReference>
<organism evidence="1 2">
    <name type="scientific">Agromyces aurantiacus</name>
    <dbReference type="NCBI Taxonomy" id="165814"/>
    <lineage>
        <taxon>Bacteria</taxon>
        <taxon>Bacillati</taxon>
        <taxon>Actinomycetota</taxon>
        <taxon>Actinomycetes</taxon>
        <taxon>Micrococcales</taxon>
        <taxon>Microbacteriaceae</taxon>
        <taxon>Agromyces</taxon>
    </lineage>
</organism>
<comment type="caution">
    <text evidence="1">The sequence shown here is derived from an EMBL/GenBank/DDBJ whole genome shotgun (WGS) entry which is preliminary data.</text>
</comment>
<dbReference type="EMBL" id="JBHSJC010000001">
    <property type="protein sequence ID" value="MFC4828749.1"/>
    <property type="molecule type" value="Genomic_DNA"/>
</dbReference>
<dbReference type="InterPro" id="IPR051922">
    <property type="entry name" value="Bact_Sporulation_Assoc"/>
</dbReference>
<reference evidence="2" key="1">
    <citation type="journal article" date="2019" name="Int. J. Syst. Evol. Microbiol.">
        <title>The Global Catalogue of Microorganisms (GCM) 10K type strain sequencing project: providing services to taxonomists for standard genome sequencing and annotation.</title>
        <authorList>
            <consortium name="The Broad Institute Genomics Platform"/>
            <consortium name="The Broad Institute Genome Sequencing Center for Infectious Disease"/>
            <person name="Wu L."/>
            <person name="Ma J."/>
        </authorList>
    </citation>
    <scope>NUCLEOTIDE SEQUENCE [LARGE SCALE GENOMIC DNA]</scope>
    <source>
        <strain evidence="2">CGMCC 1.12192</strain>
    </source>
</reference>
<keyword evidence="2" id="KW-1185">Reference proteome</keyword>
<proteinExistence type="predicted"/>
<evidence type="ECO:0000313" key="2">
    <source>
        <dbReference type="Proteomes" id="UP001595960"/>
    </source>
</evidence>
<dbReference type="Pfam" id="PF04122">
    <property type="entry name" value="CW_binding_2"/>
    <property type="match status" value="3"/>
</dbReference>
<dbReference type="Proteomes" id="UP001595960">
    <property type="component" value="Unassembled WGS sequence"/>
</dbReference>
<dbReference type="InterPro" id="IPR007253">
    <property type="entry name" value="Cell_wall-bd_2"/>
</dbReference>
<name>A0ABV9R5H7_9MICO</name>
<evidence type="ECO:0000313" key="1">
    <source>
        <dbReference type="EMBL" id="MFC4828749.1"/>
    </source>
</evidence>
<sequence>MSGSALAALASVSDRAASRDAGADRYATAVDLSTTHFPDGATDVWLATGENFPDGITASAIAGARAGPVLLTRTSTLPSNVSAELIRLHPANVWVTGGTGAVTEGVVAAVRQALPGAEVVRLAGADRYGTAAALAQTFVASADSVFVASGLNFPDALSTGPAAADGSAPILLVSTSGVPSATAAQLRRLRPATVYAVGGTGVVADSVLSSIRSITGGQTVRVAGADRFATAAAVSDRFFEPTTASILVANAFSFADGIAAGAVAGLLASPLLLADAHATPPRVTVDASRRVSWWLPASGRVIRYTLVTHPDDEFAAWSVLGDRDPRRYDVVVVLTTGESTSYCNGEPVDNPWMSQQFLPQPQPTGEQYSDRCKKHRMDSWNVFMESAGFTGTSAPETLTAHPQAFGGRAIPVPLRRDATGQVIEAASYQLAVGPVHAVVAFDMGALTSDEVLWAILTARELAVRFPTQVEGDIVAAGFYNDGPTGYRDIHPDHDAVYTLLGTVDLGLPGSQYQTVGHAQAARAFGATVSGYCGMMCHPAAPSPFRGPMGRFQYAYGWLANGYWPPGEADQPAGFSHYQSFSKWF</sequence>
<dbReference type="RefSeq" id="WP_376917698.1">
    <property type="nucleotide sequence ID" value="NZ_JBHSJC010000001.1"/>
</dbReference>
<dbReference type="PANTHER" id="PTHR30032">
    <property type="entry name" value="N-ACETYLMURAMOYL-L-ALANINE AMIDASE-RELATED"/>
    <property type="match status" value="1"/>
</dbReference>
<accession>A0ABV9R5H7</accession>